<dbReference type="InterPro" id="IPR010035">
    <property type="entry name" value="Thi_S"/>
</dbReference>
<keyword evidence="4" id="KW-1185">Reference proteome</keyword>
<dbReference type="RefSeq" id="WP_371866979.1">
    <property type="nucleotide sequence ID" value="NZ_BMCB01000003.1"/>
</dbReference>
<reference evidence="2 3" key="2">
    <citation type="submission" date="2017-06" db="EMBL/GenBank/DDBJ databases">
        <authorList>
            <consortium name="Pathogen Informatics"/>
        </authorList>
    </citation>
    <scope>NUCLEOTIDE SEQUENCE [LARGE SCALE GENOMIC DNA]</scope>
    <source>
        <strain evidence="2 3">NCTC13833</strain>
    </source>
</reference>
<reference evidence="1" key="1">
    <citation type="journal article" date="2014" name="Int. J. Syst. Evol. Microbiol.">
        <title>Complete genome of a new Firmicutes species belonging to the dominant human colonic microbiota ('Ruminococcus bicirculans') reveals two chromosomes and a selective capacity to utilize plant glucans.</title>
        <authorList>
            <consortium name="NISC Comparative Sequencing Program"/>
            <person name="Wegmann U."/>
            <person name="Louis P."/>
            <person name="Goesmann A."/>
            <person name="Henrissat B."/>
            <person name="Duncan S.H."/>
            <person name="Flint H.J."/>
        </authorList>
    </citation>
    <scope>NUCLEOTIDE SEQUENCE</scope>
    <source>
        <strain evidence="1">CCM 4175</strain>
    </source>
</reference>
<evidence type="ECO:0000313" key="3">
    <source>
        <dbReference type="Proteomes" id="UP000243706"/>
    </source>
</evidence>
<dbReference type="NCBIfam" id="TIGR01683">
    <property type="entry name" value="thiS"/>
    <property type="match status" value="1"/>
</dbReference>
<protein>
    <submittedName>
        <fullName evidence="2">Thiamine biosynthesis protein ThiS</fullName>
    </submittedName>
</protein>
<organism evidence="2 3">
    <name type="scientific">Staphylococcus muscae</name>
    <dbReference type="NCBI Taxonomy" id="1294"/>
    <lineage>
        <taxon>Bacteria</taxon>
        <taxon>Bacillati</taxon>
        <taxon>Bacillota</taxon>
        <taxon>Bacilli</taxon>
        <taxon>Bacillales</taxon>
        <taxon>Staphylococcaceae</taxon>
        <taxon>Staphylococcus</taxon>
    </lineage>
</organism>
<name>A0A240BVI8_9STAP</name>
<reference evidence="4" key="3">
    <citation type="journal article" date="2019" name="Int. J. Syst. Evol. Microbiol.">
        <title>The Global Catalogue of Microorganisms (GCM) 10K type strain sequencing project: providing services to taxonomists for standard genome sequencing and annotation.</title>
        <authorList>
            <consortium name="The Broad Institute Genomics Platform"/>
            <consortium name="The Broad Institute Genome Sequencing Center for Infectious Disease"/>
            <person name="Wu L."/>
            <person name="Ma J."/>
        </authorList>
    </citation>
    <scope>NUCLEOTIDE SEQUENCE [LARGE SCALE GENOMIC DNA]</scope>
    <source>
        <strain evidence="4">CCM 4175</strain>
    </source>
</reference>
<dbReference type="CDD" id="cd00565">
    <property type="entry name" value="Ubl_ThiS"/>
    <property type="match status" value="1"/>
</dbReference>
<dbReference type="InterPro" id="IPR012675">
    <property type="entry name" value="Beta-grasp_dom_sf"/>
</dbReference>
<dbReference type="Gene3D" id="3.10.20.30">
    <property type="match status" value="1"/>
</dbReference>
<gene>
    <name evidence="2" type="primary">thiS</name>
    <name evidence="1" type="ORF">GCM10007183_06270</name>
    <name evidence="2" type="ORF">SAMEA4412661_00329</name>
</gene>
<evidence type="ECO:0000313" key="4">
    <source>
        <dbReference type="Proteomes" id="UP000652995"/>
    </source>
</evidence>
<dbReference type="InterPro" id="IPR003749">
    <property type="entry name" value="ThiS/MoaD-like"/>
</dbReference>
<evidence type="ECO:0000313" key="1">
    <source>
        <dbReference type="EMBL" id="GGA84811.1"/>
    </source>
</evidence>
<reference evidence="1" key="4">
    <citation type="submission" date="2024-05" db="EMBL/GenBank/DDBJ databases">
        <authorList>
            <person name="Sun Q."/>
            <person name="Sedlacek I."/>
        </authorList>
    </citation>
    <scope>NUCLEOTIDE SEQUENCE</scope>
    <source>
        <strain evidence="1">CCM 4175</strain>
    </source>
</reference>
<dbReference type="Pfam" id="PF02597">
    <property type="entry name" value="ThiS"/>
    <property type="match status" value="1"/>
</dbReference>
<dbReference type="SUPFAM" id="SSF54285">
    <property type="entry name" value="MoaD/ThiS"/>
    <property type="match status" value="1"/>
</dbReference>
<dbReference type="InterPro" id="IPR016155">
    <property type="entry name" value="Mopterin_synth/thiamin_S_b"/>
</dbReference>
<sequence length="67" mass="7663">MIEIQVNGERQQFQSGTTIQDVLDHFGIEAKRMAVEHNETVVKRSEWASTYVRPDDRLELLEFVGGG</sequence>
<accession>A0A240BVI8</accession>
<dbReference type="Proteomes" id="UP000652995">
    <property type="component" value="Unassembled WGS sequence"/>
</dbReference>
<dbReference type="AlphaFoldDB" id="A0A240BVI8"/>
<proteinExistence type="predicted"/>
<evidence type="ECO:0000313" key="2">
    <source>
        <dbReference type="EMBL" id="SNV99724.1"/>
    </source>
</evidence>
<dbReference type="EMBL" id="LT906464">
    <property type="protein sequence ID" value="SNV99724.1"/>
    <property type="molecule type" value="Genomic_DNA"/>
</dbReference>
<dbReference type="EMBL" id="BMCB01000003">
    <property type="protein sequence ID" value="GGA84811.1"/>
    <property type="molecule type" value="Genomic_DNA"/>
</dbReference>
<dbReference type="PANTHER" id="PTHR34472">
    <property type="entry name" value="SULFUR CARRIER PROTEIN THIS"/>
    <property type="match status" value="1"/>
</dbReference>
<dbReference type="Proteomes" id="UP000243706">
    <property type="component" value="Chromosome 1"/>
</dbReference>
<dbReference type="PANTHER" id="PTHR34472:SF1">
    <property type="entry name" value="SULFUR CARRIER PROTEIN THIS"/>
    <property type="match status" value="1"/>
</dbReference>